<reference evidence="3 4" key="1">
    <citation type="submission" date="2014-02" db="EMBL/GenBank/DDBJ databases">
        <title>The small core and large imbalanced accessory genome model reveals a collaborative survival strategy of Sorangium cellulosum strains in nature.</title>
        <authorList>
            <person name="Han K."/>
            <person name="Peng R."/>
            <person name="Blom J."/>
            <person name="Li Y.-Z."/>
        </authorList>
    </citation>
    <scope>NUCLEOTIDE SEQUENCE [LARGE SCALE GENOMIC DNA]</scope>
    <source>
        <strain evidence="3 4">So0008-312</strain>
    </source>
</reference>
<keyword evidence="3" id="KW-0418">Kinase</keyword>
<protein>
    <submittedName>
        <fullName evidence="3">Protein kinase</fullName>
    </submittedName>
</protein>
<dbReference type="GO" id="GO:0120147">
    <property type="term" value="F:formylglycine-generating oxidase activity"/>
    <property type="evidence" value="ECO:0007669"/>
    <property type="project" value="TreeGrafter"/>
</dbReference>
<dbReference type="Gene3D" id="3.90.1580.10">
    <property type="entry name" value="paralog of FGE (formylglycine-generating enzyme)"/>
    <property type="match status" value="1"/>
</dbReference>
<dbReference type="InterPro" id="IPR016187">
    <property type="entry name" value="CTDL_fold"/>
</dbReference>
<dbReference type="SUPFAM" id="SSF56112">
    <property type="entry name" value="Protein kinase-like (PK-like)"/>
    <property type="match status" value="1"/>
</dbReference>
<evidence type="ECO:0000256" key="1">
    <source>
        <dbReference type="SAM" id="MobiDB-lite"/>
    </source>
</evidence>
<accession>A0A150QR10</accession>
<dbReference type="EMBL" id="JEMA01000398">
    <property type="protein sequence ID" value="KYF70445.1"/>
    <property type="molecule type" value="Genomic_DNA"/>
</dbReference>
<dbReference type="PROSITE" id="PS50011">
    <property type="entry name" value="PROTEIN_KINASE_DOM"/>
    <property type="match status" value="1"/>
</dbReference>
<dbReference type="SUPFAM" id="SSF56436">
    <property type="entry name" value="C-type lectin-like"/>
    <property type="match status" value="1"/>
</dbReference>
<dbReference type="Pfam" id="PF03781">
    <property type="entry name" value="FGE-sulfatase"/>
    <property type="match status" value="1"/>
</dbReference>
<dbReference type="InterPro" id="IPR051043">
    <property type="entry name" value="Sulfatase_Mod_Factor_Kinase"/>
</dbReference>
<organism evidence="3 4">
    <name type="scientific">Sorangium cellulosum</name>
    <name type="common">Polyangium cellulosum</name>
    <dbReference type="NCBI Taxonomy" id="56"/>
    <lineage>
        <taxon>Bacteria</taxon>
        <taxon>Pseudomonadati</taxon>
        <taxon>Myxococcota</taxon>
        <taxon>Polyangia</taxon>
        <taxon>Polyangiales</taxon>
        <taxon>Polyangiaceae</taxon>
        <taxon>Sorangium</taxon>
    </lineage>
</organism>
<dbReference type="GO" id="GO:0005524">
    <property type="term" value="F:ATP binding"/>
    <property type="evidence" value="ECO:0007669"/>
    <property type="project" value="InterPro"/>
</dbReference>
<evidence type="ECO:0000313" key="3">
    <source>
        <dbReference type="EMBL" id="KYF70445.1"/>
    </source>
</evidence>
<evidence type="ECO:0000259" key="2">
    <source>
        <dbReference type="PROSITE" id="PS50011"/>
    </source>
</evidence>
<dbReference type="Gene3D" id="1.10.510.10">
    <property type="entry name" value="Transferase(Phosphotransferase) domain 1"/>
    <property type="match status" value="1"/>
</dbReference>
<dbReference type="AlphaFoldDB" id="A0A150QR10"/>
<gene>
    <name evidence="3" type="ORF">BE15_14345</name>
</gene>
<dbReference type="InterPro" id="IPR011009">
    <property type="entry name" value="Kinase-like_dom_sf"/>
</dbReference>
<sequence>SSGGALHDAAPQLTQHGDVLGTPSFMPPEQARGERDLHGPESDVYALGAILYVLLAGRTPYDGESALAVLRQVLAGPPPPVLEVARVPVPAELAAICERAMRRAIADRYPDAGALTRDVVTWLDGARRREQALAVLDRARAIGPGIEALRAAAGHKRAEAQALLAGVRPFDPEERKQPSWEREDEAAHLEVTAALREAEWLEAVHGALTVDPELPEAHAALADRYREHLIAAELAHRDADAARFEAQLRAHDRGRYAALLRGEGALSLVTDPPGAEVRVERFALKSRRLVPEDQGLLGVTPLRAAPLLRGRYRLRIRAPGRAEVIYPLLIERGAHWDGCAPGERAPTPIALPAAEELDPGDVYVPAGLTGIGGDPGAADGLPARRVWVDAFVIRRFPVTNTEYLVFLNELVAAGREAEAMAACPGVQLGMADRAGDRRAFTRTDGGRFALAVDDWGCPLEPDQPVVLVDWAAAMAYARWYAARRGQPWRLPDEVEREKAARGADGRFFPWGDHADATFACALESHAGQPARVPVDSYPADESPYGVRGLAGNSRDWCINVWRSEGPTIAGGRLRIEAAAAGDPEYRAVRGGAWSSPLDLSRSAARFGNRPDVPRLTMGIRLVRSFG</sequence>
<proteinExistence type="predicted"/>
<feature type="region of interest" description="Disordered" evidence="1">
    <location>
        <begin position="1"/>
        <end position="38"/>
    </location>
</feature>
<dbReference type="OrthoDB" id="9779954at2"/>
<dbReference type="RefSeq" id="WP_061607611.1">
    <property type="nucleotide sequence ID" value="NZ_JEMA01000398.1"/>
</dbReference>
<dbReference type="InterPro" id="IPR000719">
    <property type="entry name" value="Prot_kinase_dom"/>
</dbReference>
<name>A0A150QR10_SORCE</name>
<feature type="domain" description="Protein kinase" evidence="2">
    <location>
        <begin position="1"/>
        <end position="123"/>
    </location>
</feature>
<dbReference type="PANTHER" id="PTHR23150">
    <property type="entry name" value="SULFATASE MODIFYING FACTOR 1, 2"/>
    <property type="match status" value="1"/>
</dbReference>
<dbReference type="InterPro" id="IPR005532">
    <property type="entry name" value="SUMF_dom"/>
</dbReference>
<comment type="caution">
    <text evidence="3">The sequence shown here is derived from an EMBL/GenBank/DDBJ whole genome shotgun (WGS) entry which is preliminary data.</text>
</comment>
<evidence type="ECO:0000313" key="4">
    <source>
        <dbReference type="Proteomes" id="UP000075260"/>
    </source>
</evidence>
<keyword evidence="3" id="KW-0808">Transferase</keyword>
<dbReference type="Proteomes" id="UP000075260">
    <property type="component" value="Unassembled WGS sequence"/>
</dbReference>
<dbReference type="InterPro" id="IPR042095">
    <property type="entry name" value="SUMF_sf"/>
</dbReference>
<dbReference type="PANTHER" id="PTHR23150:SF19">
    <property type="entry name" value="FORMYLGLYCINE-GENERATING ENZYME"/>
    <property type="match status" value="1"/>
</dbReference>
<dbReference type="GO" id="GO:0004672">
    <property type="term" value="F:protein kinase activity"/>
    <property type="evidence" value="ECO:0007669"/>
    <property type="project" value="InterPro"/>
</dbReference>
<feature type="non-terminal residue" evidence="3">
    <location>
        <position position="1"/>
    </location>
</feature>